<dbReference type="InterPro" id="IPR029058">
    <property type="entry name" value="AB_hydrolase_fold"/>
</dbReference>
<protein>
    <submittedName>
        <fullName evidence="2">Alpha/beta fold hydrolase</fullName>
    </submittedName>
</protein>
<sequence>MSLETRVGAANVVLLHGQPGDRTDWDAVTARLPGSVTPMALDRPGYGDNPDPAGSIEDNARWLLARLDEAGVESAVLVGHSYGGAVALAVAALAPRRVRGLVLVASVGPGCLNTWDEVLAAPVAGAALALTAWSVLPWLARKGLDHNPSWIGVPAVLGHLAGIHYRHGQLWRSFLTEQREMFETLEQWTARLSEIRVPALILADPADRVVPISTTHALGSQLPCARIELVSGGGHHLPRRLPGVVAARIGAFVDSLD</sequence>
<dbReference type="Gene3D" id="3.40.50.1820">
    <property type="entry name" value="alpha/beta hydrolase"/>
    <property type="match status" value="1"/>
</dbReference>
<dbReference type="PANTHER" id="PTHR43798">
    <property type="entry name" value="MONOACYLGLYCEROL LIPASE"/>
    <property type="match status" value="1"/>
</dbReference>
<reference evidence="2 3" key="1">
    <citation type="submission" date="2019-12" db="EMBL/GenBank/DDBJ databases">
        <title>Nocardia sp. nov. ET3-3 isolated from soil.</title>
        <authorList>
            <person name="Kanchanasin P."/>
            <person name="Tanasupawat S."/>
            <person name="Yuki M."/>
            <person name="Kudo T."/>
        </authorList>
    </citation>
    <scope>NUCLEOTIDE SEQUENCE [LARGE SCALE GENOMIC DNA]</scope>
    <source>
        <strain evidence="2 3">ET3-3</strain>
    </source>
</reference>
<dbReference type="RefSeq" id="WP_157388821.1">
    <property type="nucleotide sequence ID" value="NZ_WRPP01000003.1"/>
</dbReference>
<evidence type="ECO:0000313" key="3">
    <source>
        <dbReference type="Proteomes" id="UP000466794"/>
    </source>
</evidence>
<evidence type="ECO:0000313" key="2">
    <source>
        <dbReference type="EMBL" id="MVU79210.1"/>
    </source>
</evidence>
<accession>A0A7K1UXU8</accession>
<dbReference type="GO" id="GO:0016787">
    <property type="term" value="F:hydrolase activity"/>
    <property type="evidence" value="ECO:0007669"/>
    <property type="project" value="UniProtKB-KW"/>
</dbReference>
<comment type="caution">
    <text evidence="2">The sequence shown here is derived from an EMBL/GenBank/DDBJ whole genome shotgun (WGS) entry which is preliminary data.</text>
</comment>
<gene>
    <name evidence="2" type="ORF">GPX89_18445</name>
</gene>
<dbReference type="AlphaFoldDB" id="A0A7K1UXU8"/>
<dbReference type="GO" id="GO:0016020">
    <property type="term" value="C:membrane"/>
    <property type="evidence" value="ECO:0007669"/>
    <property type="project" value="TreeGrafter"/>
</dbReference>
<dbReference type="SUPFAM" id="SSF53474">
    <property type="entry name" value="alpha/beta-Hydrolases"/>
    <property type="match status" value="1"/>
</dbReference>
<dbReference type="InterPro" id="IPR000073">
    <property type="entry name" value="AB_hydrolase_1"/>
</dbReference>
<dbReference type="EMBL" id="WRPP01000003">
    <property type="protein sequence ID" value="MVU79210.1"/>
    <property type="molecule type" value="Genomic_DNA"/>
</dbReference>
<keyword evidence="3" id="KW-1185">Reference proteome</keyword>
<dbReference type="PANTHER" id="PTHR43798:SF33">
    <property type="entry name" value="HYDROLASE, PUTATIVE (AFU_ORTHOLOGUE AFUA_2G14860)-RELATED"/>
    <property type="match status" value="1"/>
</dbReference>
<proteinExistence type="predicted"/>
<organism evidence="2 3">
    <name type="scientific">Nocardia terrae</name>
    <dbReference type="NCBI Taxonomy" id="2675851"/>
    <lineage>
        <taxon>Bacteria</taxon>
        <taxon>Bacillati</taxon>
        <taxon>Actinomycetota</taxon>
        <taxon>Actinomycetes</taxon>
        <taxon>Mycobacteriales</taxon>
        <taxon>Nocardiaceae</taxon>
        <taxon>Nocardia</taxon>
    </lineage>
</organism>
<dbReference type="Proteomes" id="UP000466794">
    <property type="component" value="Unassembled WGS sequence"/>
</dbReference>
<name>A0A7K1UXU8_9NOCA</name>
<keyword evidence="2" id="KW-0378">Hydrolase</keyword>
<dbReference type="InterPro" id="IPR050266">
    <property type="entry name" value="AB_hydrolase_sf"/>
</dbReference>
<dbReference type="Pfam" id="PF12697">
    <property type="entry name" value="Abhydrolase_6"/>
    <property type="match status" value="1"/>
</dbReference>
<feature type="domain" description="AB hydrolase-1" evidence="1">
    <location>
        <begin position="12"/>
        <end position="247"/>
    </location>
</feature>
<dbReference type="PRINTS" id="PR00111">
    <property type="entry name" value="ABHYDROLASE"/>
</dbReference>
<evidence type="ECO:0000259" key="1">
    <source>
        <dbReference type="Pfam" id="PF12697"/>
    </source>
</evidence>